<sequence>MKEIALGVLASLFFAVTFVLNRSMELDGGSWMWSASLRFLFMVPFLLLIVALRRGLKGSISEMKRIPGPFLVWSFFAFVLFYAPLTFAAAFSPGWLVAGTWQLTIVAGVLLAPLFTFAVKTGGVERTVRHQIPLVSLGISLIILLGVVLIQLPHAGTVGGKTILLGILPIVVAAFAYPLGNRKMMEALGGRLDTFQRVLAMTLASLPFWIVLAAVAVATVGWPSWTQVVQSFIVAVSSGVIATTLFFMATDLARHDQGRLAAVEATQSLEIVFALAGEMILLSLPLPGPVALGGIAVIITGMSLHSFQTMLAKRKAAVDA</sequence>
<evidence type="ECO:0000313" key="2">
    <source>
        <dbReference type="EMBL" id="SIT75671.1"/>
    </source>
</evidence>
<evidence type="ECO:0000313" key="3">
    <source>
        <dbReference type="Proteomes" id="UP000187550"/>
    </source>
</evidence>
<dbReference type="EMBL" id="FTPL01000001">
    <property type="protein sequence ID" value="SIT75671.1"/>
    <property type="molecule type" value="Genomic_DNA"/>
</dbReference>
<feature type="transmembrane region" description="Helical" evidence="1">
    <location>
        <begin position="198"/>
        <end position="222"/>
    </location>
</feature>
<feature type="transmembrane region" description="Helical" evidence="1">
    <location>
        <begin position="158"/>
        <end position="177"/>
    </location>
</feature>
<accession>A0A1U7PNR0</accession>
<feature type="transmembrane region" description="Helical" evidence="1">
    <location>
        <begin position="98"/>
        <end position="119"/>
    </location>
</feature>
<feature type="transmembrane region" description="Helical" evidence="1">
    <location>
        <begin position="290"/>
        <end position="307"/>
    </location>
</feature>
<dbReference type="STRING" id="550447.SAMN05428946_1184"/>
<reference evidence="3" key="1">
    <citation type="submission" date="2017-01" db="EMBL/GenBank/DDBJ databases">
        <authorList>
            <person name="Varghese N."/>
            <person name="Submissions S."/>
        </authorList>
    </citation>
    <scope>NUCLEOTIDE SEQUENCE [LARGE SCALE GENOMIC DNA]</scope>
    <source>
        <strain evidence="3">MNA4</strain>
    </source>
</reference>
<dbReference type="Pfam" id="PF13536">
    <property type="entry name" value="EmrE"/>
    <property type="match status" value="1"/>
</dbReference>
<feature type="transmembrane region" description="Helical" evidence="1">
    <location>
        <begin position="31"/>
        <end position="50"/>
    </location>
</feature>
<feature type="transmembrane region" description="Helical" evidence="1">
    <location>
        <begin position="131"/>
        <end position="152"/>
    </location>
</feature>
<feature type="transmembrane region" description="Helical" evidence="1">
    <location>
        <begin position="228"/>
        <end position="249"/>
    </location>
</feature>
<keyword evidence="1" id="KW-0472">Membrane</keyword>
<evidence type="ECO:0000256" key="1">
    <source>
        <dbReference type="SAM" id="Phobius"/>
    </source>
</evidence>
<dbReference type="Proteomes" id="UP000187550">
    <property type="component" value="Unassembled WGS sequence"/>
</dbReference>
<organism evidence="2 3">
    <name type="scientific">Edaphobacillus lindanitolerans</name>
    <dbReference type="NCBI Taxonomy" id="550447"/>
    <lineage>
        <taxon>Bacteria</taxon>
        <taxon>Bacillati</taxon>
        <taxon>Bacillota</taxon>
        <taxon>Bacilli</taxon>
        <taxon>Bacillales</taxon>
        <taxon>Bacillaceae</taxon>
        <taxon>Edaphobacillus</taxon>
    </lineage>
</organism>
<name>A0A1U7PNR0_9BACI</name>
<keyword evidence="1" id="KW-0812">Transmembrane</keyword>
<dbReference type="RefSeq" id="WP_076757382.1">
    <property type="nucleotide sequence ID" value="NZ_FTPL01000001.1"/>
</dbReference>
<protein>
    <submittedName>
        <fullName evidence="2">Putative multidrug resistance efflux transporter</fullName>
    </submittedName>
</protein>
<keyword evidence="3" id="KW-1185">Reference proteome</keyword>
<dbReference type="AlphaFoldDB" id="A0A1U7PNR0"/>
<keyword evidence="1" id="KW-1133">Transmembrane helix</keyword>
<dbReference type="OrthoDB" id="3457556at2"/>
<feature type="transmembrane region" description="Helical" evidence="1">
    <location>
        <begin position="70"/>
        <end position="92"/>
    </location>
</feature>
<dbReference type="InterPro" id="IPR032713">
    <property type="entry name" value="EmrE"/>
</dbReference>
<proteinExistence type="predicted"/>
<gene>
    <name evidence="2" type="ORF">SAMN05428946_1184</name>
</gene>